<evidence type="ECO:0000313" key="11">
    <source>
        <dbReference type="EMBL" id="MDI6447699.1"/>
    </source>
</evidence>
<gene>
    <name evidence="7 11" type="primary">murD</name>
    <name evidence="11" type="ORF">QJ522_01490</name>
</gene>
<evidence type="ECO:0000256" key="1">
    <source>
        <dbReference type="ARBA" id="ARBA00004496"/>
    </source>
</evidence>
<comment type="pathway">
    <text evidence="2 7 8">Cell wall biogenesis; peptidoglycan biosynthesis.</text>
</comment>
<dbReference type="InterPro" id="IPR004101">
    <property type="entry name" value="Mur_ligase_C"/>
</dbReference>
<feature type="domain" description="Mur ligase central" evidence="10">
    <location>
        <begin position="119"/>
        <end position="265"/>
    </location>
</feature>
<evidence type="ECO:0000313" key="12">
    <source>
        <dbReference type="Proteomes" id="UP001431776"/>
    </source>
</evidence>
<dbReference type="InterPro" id="IPR036615">
    <property type="entry name" value="Mur_ligase_C_dom_sf"/>
</dbReference>
<keyword evidence="7 8" id="KW-0961">Cell wall biogenesis/degradation</keyword>
<dbReference type="Gene3D" id="3.40.1190.10">
    <property type="entry name" value="Mur-like, catalytic domain"/>
    <property type="match status" value="1"/>
</dbReference>
<dbReference type="SUPFAM" id="SSF53244">
    <property type="entry name" value="MurD-like peptide ligases, peptide-binding domain"/>
    <property type="match status" value="1"/>
</dbReference>
<dbReference type="GO" id="GO:0051301">
    <property type="term" value="P:cell division"/>
    <property type="evidence" value="ECO:0007669"/>
    <property type="project" value="UniProtKB-KW"/>
</dbReference>
<dbReference type="InterPro" id="IPR036291">
    <property type="entry name" value="NAD(P)-bd_dom_sf"/>
</dbReference>
<organism evidence="11 12">
    <name type="scientific">Anaerobaca lacustris</name>
    <dbReference type="NCBI Taxonomy" id="3044600"/>
    <lineage>
        <taxon>Bacteria</taxon>
        <taxon>Pseudomonadati</taxon>
        <taxon>Planctomycetota</taxon>
        <taxon>Phycisphaerae</taxon>
        <taxon>Sedimentisphaerales</taxon>
        <taxon>Anaerobacaceae</taxon>
        <taxon>Anaerobaca</taxon>
    </lineage>
</organism>
<dbReference type="Gene3D" id="3.90.190.20">
    <property type="entry name" value="Mur ligase, C-terminal domain"/>
    <property type="match status" value="1"/>
</dbReference>
<dbReference type="Pfam" id="PF08245">
    <property type="entry name" value="Mur_ligase_M"/>
    <property type="match status" value="1"/>
</dbReference>
<dbReference type="GO" id="GO:0005737">
    <property type="term" value="C:cytoplasm"/>
    <property type="evidence" value="ECO:0007669"/>
    <property type="project" value="UniProtKB-SubCell"/>
</dbReference>
<keyword evidence="7 8" id="KW-0132">Cell division</keyword>
<comment type="caution">
    <text evidence="11">The sequence shown here is derived from an EMBL/GenBank/DDBJ whole genome shotgun (WGS) entry which is preliminary data.</text>
</comment>
<dbReference type="EC" id="6.3.2.9" evidence="7 8"/>
<comment type="catalytic activity">
    <reaction evidence="7 8">
        <text>UDP-N-acetyl-alpha-D-muramoyl-L-alanine + D-glutamate + ATP = UDP-N-acetyl-alpha-D-muramoyl-L-alanyl-D-glutamate + ADP + phosphate + H(+)</text>
        <dbReference type="Rhea" id="RHEA:16429"/>
        <dbReference type="ChEBI" id="CHEBI:15378"/>
        <dbReference type="ChEBI" id="CHEBI:29986"/>
        <dbReference type="ChEBI" id="CHEBI:30616"/>
        <dbReference type="ChEBI" id="CHEBI:43474"/>
        <dbReference type="ChEBI" id="CHEBI:83898"/>
        <dbReference type="ChEBI" id="CHEBI:83900"/>
        <dbReference type="ChEBI" id="CHEBI:456216"/>
        <dbReference type="EC" id="6.3.2.9"/>
    </reaction>
</comment>
<dbReference type="InterPro" id="IPR005762">
    <property type="entry name" value="MurD"/>
</dbReference>
<dbReference type="Pfam" id="PF02875">
    <property type="entry name" value="Mur_ligase_C"/>
    <property type="match status" value="1"/>
</dbReference>
<evidence type="ECO:0000256" key="8">
    <source>
        <dbReference type="RuleBase" id="RU003664"/>
    </source>
</evidence>
<dbReference type="InterPro" id="IPR036565">
    <property type="entry name" value="Mur-like_cat_sf"/>
</dbReference>
<comment type="function">
    <text evidence="7 8">Cell wall formation. Catalyzes the addition of glutamate to the nucleotide precursor UDP-N-acetylmuramoyl-L-alanine (UMA).</text>
</comment>
<evidence type="ECO:0000256" key="7">
    <source>
        <dbReference type="HAMAP-Rule" id="MF_00639"/>
    </source>
</evidence>
<dbReference type="NCBIfam" id="TIGR01087">
    <property type="entry name" value="murD"/>
    <property type="match status" value="1"/>
</dbReference>
<dbReference type="HAMAP" id="MF_00639">
    <property type="entry name" value="MurD"/>
    <property type="match status" value="1"/>
</dbReference>
<sequence>MKASDLAGKRVLVMGLGRFGGGIDAARFAVEAGAHVTVTDLATEERLADSIERLGPCPDIVFRLGLHDPDDFASADFVVANPAVKPDNRFLEVARQHGKIVTSQVGLFFQLCPARIVGITGANGKSTTATLTAHLLEHARSDRPYGNVWLSGNIGDQPLLTILDRIEPDDVVVLELSSFQIEQLAELREAPQIALLTNLTPNHLDRYGTFEAYCDAKEGLFKRQPCDPAAPSISLFNADDEVASQWFDRYDGQTGRICMKFSADDVPVRFREAYRLPGRAYRSNLAGAMAIARCLGVGDDAIRAALPEFKALPHRLELVAESNGVSWYNDSKATTPLSGIVALDAFDRPEILIAGGYDKHLPFDQLGRKIAQKAKAAILIGQTAPQIAQAIHAGSGGGSDVRVEFADSLAQAVQMAHRLACPGDVVLLSPACASYDIFENYQQRGRQFAELVRGLAAGL</sequence>
<dbReference type="InterPro" id="IPR013221">
    <property type="entry name" value="Mur_ligase_cen"/>
</dbReference>
<dbReference type="SUPFAM" id="SSF51735">
    <property type="entry name" value="NAD(P)-binding Rossmann-fold domains"/>
    <property type="match status" value="1"/>
</dbReference>
<evidence type="ECO:0000256" key="5">
    <source>
        <dbReference type="ARBA" id="ARBA00022741"/>
    </source>
</evidence>
<dbReference type="AlphaFoldDB" id="A0AAW6TW17"/>
<dbReference type="CDD" id="cd00267">
    <property type="entry name" value="ABC_ATPase"/>
    <property type="match status" value="1"/>
</dbReference>
<dbReference type="PANTHER" id="PTHR43692">
    <property type="entry name" value="UDP-N-ACETYLMURAMOYLALANINE--D-GLUTAMATE LIGASE"/>
    <property type="match status" value="1"/>
</dbReference>
<dbReference type="GO" id="GO:0009252">
    <property type="term" value="P:peptidoglycan biosynthetic process"/>
    <property type="evidence" value="ECO:0007669"/>
    <property type="project" value="UniProtKB-UniRule"/>
</dbReference>
<keyword evidence="12" id="KW-1185">Reference proteome</keyword>
<proteinExistence type="inferred from homology"/>
<dbReference type="RefSeq" id="WP_349243109.1">
    <property type="nucleotide sequence ID" value="NZ_JASCXX010000001.1"/>
</dbReference>
<evidence type="ECO:0000259" key="9">
    <source>
        <dbReference type="Pfam" id="PF02875"/>
    </source>
</evidence>
<dbReference type="GO" id="GO:0005524">
    <property type="term" value="F:ATP binding"/>
    <property type="evidence" value="ECO:0007669"/>
    <property type="project" value="UniProtKB-UniRule"/>
</dbReference>
<keyword evidence="4 7" id="KW-0436">Ligase</keyword>
<evidence type="ECO:0000256" key="4">
    <source>
        <dbReference type="ARBA" id="ARBA00022598"/>
    </source>
</evidence>
<evidence type="ECO:0000256" key="2">
    <source>
        <dbReference type="ARBA" id="ARBA00004752"/>
    </source>
</evidence>
<evidence type="ECO:0000256" key="6">
    <source>
        <dbReference type="ARBA" id="ARBA00022840"/>
    </source>
</evidence>
<dbReference type="SUPFAM" id="SSF53623">
    <property type="entry name" value="MurD-like peptide ligases, catalytic domain"/>
    <property type="match status" value="1"/>
</dbReference>
<dbReference type="EMBL" id="JASCXX010000001">
    <property type="protein sequence ID" value="MDI6447699.1"/>
    <property type="molecule type" value="Genomic_DNA"/>
</dbReference>
<dbReference type="GO" id="GO:0008764">
    <property type="term" value="F:UDP-N-acetylmuramoylalanine-D-glutamate ligase activity"/>
    <property type="evidence" value="ECO:0007669"/>
    <property type="project" value="UniProtKB-UniRule"/>
</dbReference>
<comment type="subcellular location">
    <subcellularLocation>
        <location evidence="1 7 8">Cytoplasm</location>
    </subcellularLocation>
</comment>
<keyword evidence="5 7" id="KW-0547">Nucleotide-binding</keyword>
<feature type="binding site" evidence="7">
    <location>
        <begin position="121"/>
        <end position="127"/>
    </location>
    <ligand>
        <name>ATP</name>
        <dbReference type="ChEBI" id="CHEBI:30616"/>
    </ligand>
</feature>
<dbReference type="Proteomes" id="UP001431776">
    <property type="component" value="Unassembled WGS sequence"/>
</dbReference>
<name>A0AAW6TW17_9BACT</name>
<dbReference type="Gene3D" id="3.40.50.720">
    <property type="entry name" value="NAD(P)-binding Rossmann-like Domain"/>
    <property type="match status" value="1"/>
</dbReference>
<keyword evidence="7 8" id="KW-0131">Cell cycle</keyword>
<keyword evidence="3 7" id="KW-0963">Cytoplasm</keyword>
<keyword evidence="6 7" id="KW-0067">ATP-binding</keyword>
<evidence type="ECO:0000256" key="3">
    <source>
        <dbReference type="ARBA" id="ARBA00022490"/>
    </source>
</evidence>
<feature type="domain" description="Mur ligase C-terminal" evidence="9">
    <location>
        <begin position="314"/>
        <end position="432"/>
    </location>
</feature>
<accession>A0AAW6TW17</accession>
<comment type="similarity">
    <text evidence="7">Belongs to the MurCDEF family.</text>
</comment>
<keyword evidence="7 8" id="KW-0133">Cell shape</keyword>
<evidence type="ECO:0000259" key="10">
    <source>
        <dbReference type="Pfam" id="PF08245"/>
    </source>
</evidence>
<reference evidence="11" key="1">
    <citation type="submission" date="2023-05" db="EMBL/GenBank/DDBJ databases">
        <title>Anaerotaeda fermentans gen. nov., sp. nov., a novel anaerobic planctomycete of the new family within the order Sedimentisphaerales isolated from Taman Peninsula, Russia.</title>
        <authorList>
            <person name="Khomyakova M.A."/>
            <person name="Merkel A.Y."/>
            <person name="Slobodkin A.I."/>
        </authorList>
    </citation>
    <scope>NUCLEOTIDE SEQUENCE</scope>
    <source>
        <strain evidence="11">M17dextr</strain>
    </source>
</reference>
<dbReference type="GO" id="GO:0008360">
    <property type="term" value="P:regulation of cell shape"/>
    <property type="evidence" value="ECO:0007669"/>
    <property type="project" value="UniProtKB-KW"/>
</dbReference>
<protein>
    <recommendedName>
        <fullName evidence="7 8">UDP-N-acetylmuramoylalanine--D-glutamate ligase</fullName>
        <ecNumber evidence="7 8">6.3.2.9</ecNumber>
    </recommendedName>
    <alternativeName>
        <fullName evidence="7">D-glutamic acid-adding enzyme</fullName>
    </alternativeName>
    <alternativeName>
        <fullName evidence="7">UDP-N-acetylmuramoyl-L-alanyl-D-glutamate synthetase</fullName>
    </alternativeName>
</protein>
<dbReference type="GO" id="GO:0071555">
    <property type="term" value="P:cell wall organization"/>
    <property type="evidence" value="ECO:0007669"/>
    <property type="project" value="UniProtKB-KW"/>
</dbReference>
<keyword evidence="7 8" id="KW-0573">Peptidoglycan synthesis</keyword>
<dbReference type="PANTHER" id="PTHR43692:SF1">
    <property type="entry name" value="UDP-N-ACETYLMURAMOYLALANINE--D-GLUTAMATE LIGASE"/>
    <property type="match status" value="1"/>
</dbReference>